<dbReference type="Pfam" id="PF11575">
    <property type="entry name" value="FhuF_C"/>
    <property type="match status" value="1"/>
</dbReference>
<feature type="domain" description="Ferric siderophore reductase C-terminal" evidence="2">
    <location>
        <begin position="247"/>
        <end position="267"/>
    </location>
</feature>
<evidence type="ECO:0000259" key="2">
    <source>
        <dbReference type="Pfam" id="PF11575"/>
    </source>
</evidence>
<gene>
    <name evidence="3" type="ORF">OG288_10705</name>
</gene>
<protein>
    <submittedName>
        <fullName evidence="3">(2Fe-2S)-binding protein</fullName>
    </submittedName>
</protein>
<dbReference type="EMBL" id="CP108133">
    <property type="protein sequence ID" value="WTP54861.1"/>
    <property type="molecule type" value="Genomic_DNA"/>
</dbReference>
<organism evidence="3 4">
    <name type="scientific">Streptomyces tauricus</name>
    <dbReference type="NCBI Taxonomy" id="68274"/>
    <lineage>
        <taxon>Bacteria</taxon>
        <taxon>Bacillati</taxon>
        <taxon>Actinomycetota</taxon>
        <taxon>Actinomycetes</taxon>
        <taxon>Kitasatosporales</taxon>
        <taxon>Streptomycetaceae</taxon>
        <taxon>Streptomyces</taxon>
        <taxon>Streptomyces aurantiacus group</taxon>
    </lineage>
</organism>
<dbReference type="InterPro" id="IPR024726">
    <property type="entry name" value="FhuF_C"/>
</dbReference>
<feature type="region of interest" description="Disordered" evidence="1">
    <location>
        <begin position="201"/>
        <end position="220"/>
    </location>
</feature>
<name>A0ABZ1JT43_9ACTN</name>
<evidence type="ECO:0000256" key="1">
    <source>
        <dbReference type="SAM" id="MobiDB-lite"/>
    </source>
</evidence>
<feature type="compositionally biased region" description="Gly residues" evidence="1">
    <location>
        <begin position="201"/>
        <end position="210"/>
    </location>
</feature>
<dbReference type="Proteomes" id="UP001432166">
    <property type="component" value="Chromosome"/>
</dbReference>
<proteinExistence type="predicted"/>
<reference evidence="3" key="1">
    <citation type="submission" date="2022-10" db="EMBL/GenBank/DDBJ databases">
        <title>The complete genomes of actinobacterial strains from the NBC collection.</title>
        <authorList>
            <person name="Joergensen T.S."/>
            <person name="Alvarez Arevalo M."/>
            <person name="Sterndorff E.B."/>
            <person name="Faurdal D."/>
            <person name="Vuksanovic O."/>
            <person name="Mourched A.-S."/>
            <person name="Charusanti P."/>
            <person name="Shaw S."/>
            <person name="Blin K."/>
            <person name="Weber T."/>
        </authorList>
    </citation>
    <scope>NUCLEOTIDE SEQUENCE</scope>
    <source>
        <strain evidence="3">NBC_00189</strain>
    </source>
</reference>
<keyword evidence="4" id="KW-1185">Reference proteome</keyword>
<evidence type="ECO:0000313" key="3">
    <source>
        <dbReference type="EMBL" id="WTP54861.1"/>
    </source>
</evidence>
<accession>A0ABZ1JT43</accession>
<evidence type="ECO:0000313" key="4">
    <source>
        <dbReference type="Proteomes" id="UP001432166"/>
    </source>
</evidence>
<sequence>MTEVFPALGVTELAPGEPAPTGDGRISVARLAEAGPEFDSFLAWDDEQVLADHGRRARPDVIASFGLHRYAWPACLLITVPWFVLRRVPRFPVQDVTFQRMPGRIAVRVGEFACLPDDPAATLPGARVVPDEEALRAEVRASVAEHLEPVLSGFGPRMRRRGRALWAMATDEVVESLHYVAGLLGEQERATRELERLFPGTGTGGGGAVGAGPAPAPAPVSTKPYVGTAGFREVTGPNGECLPTRDRASCCFYYTLDAEDTCANCPRNTEAVRIAKLTAQAAEAAEAAAG</sequence>